<dbReference type="EMBL" id="CP002593">
    <property type="protein sequence ID" value="AEA22740.1"/>
    <property type="molecule type" value="Genomic_DNA"/>
</dbReference>
<dbReference type="OrthoDB" id="5186830at2"/>
<dbReference type="HOGENOM" id="CLU_166907_0_0_11"/>
<proteinExistence type="predicted"/>
<protein>
    <recommendedName>
        <fullName evidence="3">Glyoxalase/bleomycin resistance protein/dioxygenase</fullName>
    </recommendedName>
</protein>
<dbReference type="KEGG" id="pdx:Psed_0472"/>
<dbReference type="Proteomes" id="UP000007809">
    <property type="component" value="Chromosome"/>
</dbReference>
<dbReference type="InterPro" id="IPR029068">
    <property type="entry name" value="Glyas_Bleomycin-R_OHBP_Dase"/>
</dbReference>
<organism evidence="1 2">
    <name type="scientific">Pseudonocardia dioxanivorans (strain ATCC 55486 / DSM 44775 / JCM 13855 / CB1190)</name>
    <dbReference type="NCBI Taxonomy" id="675635"/>
    <lineage>
        <taxon>Bacteria</taxon>
        <taxon>Bacillati</taxon>
        <taxon>Actinomycetota</taxon>
        <taxon>Actinomycetes</taxon>
        <taxon>Pseudonocardiales</taxon>
        <taxon>Pseudonocardiaceae</taxon>
        <taxon>Pseudonocardia</taxon>
    </lineage>
</organism>
<reference evidence="1 2" key="1">
    <citation type="journal article" date="2011" name="J. Bacteriol.">
        <title>Genome sequence of the 1,4-dioxane-degrading Pseudonocardia dioxanivorans strain CB1190.</title>
        <authorList>
            <person name="Sales C.M."/>
            <person name="Mahendra S."/>
            <person name="Grostern A."/>
            <person name="Parales R.E."/>
            <person name="Goodwin L.A."/>
            <person name="Woyke T."/>
            <person name="Nolan M."/>
            <person name="Lapidus A."/>
            <person name="Chertkov O."/>
            <person name="Ovchinnikova G."/>
            <person name="Sczyrba A."/>
            <person name="Alvarez-Cohen L."/>
        </authorList>
    </citation>
    <scope>NUCLEOTIDE SEQUENCE [LARGE SCALE GENOMIC DNA]</scope>
    <source>
        <strain evidence="2">ATCC 55486 / DSM 44775 / JCM 13855 / CB1190</strain>
    </source>
</reference>
<accession>F4CM57</accession>
<dbReference type="STRING" id="675635.Psed_0472"/>
<evidence type="ECO:0008006" key="3">
    <source>
        <dbReference type="Google" id="ProtNLM"/>
    </source>
</evidence>
<evidence type="ECO:0000313" key="2">
    <source>
        <dbReference type="Proteomes" id="UP000007809"/>
    </source>
</evidence>
<gene>
    <name evidence="1" type="ordered locus">Psed_0472</name>
</gene>
<evidence type="ECO:0000313" key="1">
    <source>
        <dbReference type="EMBL" id="AEA22740.1"/>
    </source>
</evidence>
<dbReference type="AlphaFoldDB" id="F4CM57"/>
<sequence>MGQMVSVRVGLLVIYSERVDECRDFYASLGVELVREQHGPGPVHYAAELEGGLVLEIHPGEPHRSTGRLRLGLTVPYQPHLPEGEHRLTDPDGRVVVVTARAPGR</sequence>
<dbReference type="SUPFAM" id="SSF54593">
    <property type="entry name" value="Glyoxalase/Bleomycin resistance protein/Dihydroxybiphenyl dioxygenase"/>
    <property type="match status" value="1"/>
</dbReference>
<dbReference type="Gene3D" id="3.10.180.10">
    <property type="entry name" value="2,3-Dihydroxybiphenyl 1,2-Dioxygenase, domain 1"/>
    <property type="match status" value="1"/>
</dbReference>
<dbReference type="eggNOG" id="COG0346">
    <property type="taxonomic scope" value="Bacteria"/>
</dbReference>
<keyword evidence="2" id="KW-1185">Reference proteome</keyword>
<name>F4CM57_PSEUX</name>